<protein>
    <recommendedName>
        <fullName evidence="4">DUF3592 domain-containing protein</fullName>
    </recommendedName>
</protein>
<evidence type="ECO:0000313" key="3">
    <source>
        <dbReference type="Proteomes" id="UP001464555"/>
    </source>
</evidence>
<proteinExistence type="predicted"/>
<organism evidence="2 3">
    <name type="scientific">Flavobacterium arundinis</name>
    <dbReference type="NCBI Taxonomy" id="3139143"/>
    <lineage>
        <taxon>Bacteria</taxon>
        <taxon>Pseudomonadati</taxon>
        <taxon>Bacteroidota</taxon>
        <taxon>Flavobacteriia</taxon>
        <taxon>Flavobacteriales</taxon>
        <taxon>Flavobacteriaceae</taxon>
        <taxon>Flavobacterium</taxon>
    </lineage>
</organism>
<accession>A0ABU9HVN8</accession>
<keyword evidence="1" id="KW-1133">Transmembrane helix</keyword>
<keyword evidence="3" id="KW-1185">Reference proteome</keyword>
<keyword evidence="1" id="KW-0472">Membrane</keyword>
<reference evidence="2 3" key="1">
    <citation type="submission" date="2024-04" db="EMBL/GenBank/DDBJ databases">
        <title>Flavobacterium sp. DGU11 16S ribosomal RNA gene Genome sequencing and assembly.</title>
        <authorList>
            <person name="Park S."/>
        </authorList>
    </citation>
    <scope>NUCLEOTIDE SEQUENCE [LARGE SCALE GENOMIC DNA]</scope>
    <source>
        <strain evidence="2 3">DGU11</strain>
    </source>
</reference>
<keyword evidence="1" id="KW-0812">Transmembrane</keyword>
<sequence>MASFFSYKLIGLNEYNKYPGTITGFREAQRRYGGFRTGGGYETITIPTVEYYKDNDTINFEAGQLNYFAFYSKGENVTVLERKDDPYKTKLHTFWYYYMPIPHLIIVMLLSGLAIGMYWFLINY</sequence>
<dbReference type="EMBL" id="JBBYHR010000004">
    <property type="protein sequence ID" value="MEL1244230.1"/>
    <property type="molecule type" value="Genomic_DNA"/>
</dbReference>
<dbReference type="Proteomes" id="UP001464555">
    <property type="component" value="Unassembled WGS sequence"/>
</dbReference>
<evidence type="ECO:0008006" key="4">
    <source>
        <dbReference type="Google" id="ProtNLM"/>
    </source>
</evidence>
<name>A0ABU9HVN8_9FLAO</name>
<evidence type="ECO:0000256" key="1">
    <source>
        <dbReference type="SAM" id="Phobius"/>
    </source>
</evidence>
<feature type="transmembrane region" description="Helical" evidence="1">
    <location>
        <begin position="95"/>
        <end position="121"/>
    </location>
</feature>
<evidence type="ECO:0000313" key="2">
    <source>
        <dbReference type="EMBL" id="MEL1244230.1"/>
    </source>
</evidence>
<gene>
    <name evidence="2" type="ORF">AAEO56_08165</name>
</gene>
<dbReference type="RefSeq" id="WP_341696549.1">
    <property type="nucleotide sequence ID" value="NZ_JBBYHR010000004.1"/>
</dbReference>
<comment type="caution">
    <text evidence="2">The sequence shown here is derived from an EMBL/GenBank/DDBJ whole genome shotgun (WGS) entry which is preliminary data.</text>
</comment>